<reference evidence="2 3" key="1">
    <citation type="submission" date="2021-01" db="EMBL/GenBank/DDBJ databases">
        <title>Whole genome shotgun sequence of Catellatospora bangladeshensis NBRC 107357.</title>
        <authorList>
            <person name="Komaki H."/>
            <person name="Tamura T."/>
        </authorList>
    </citation>
    <scope>NUCLEOTIDE SEQUENCE [LARGE SCALE GENOMIC DNA]</scope>
    <source>
        <strain evidence="2 3">NBRC 107357</strain>
    </source>
</reference>
<dbReference type="RefSeq" id="WP_203757610.1">
    <property type="nucleotide sequence ID" value="NZ_BONF01000079.1"/>
</dbReference>
<dbReference type="AlphaFoldDB" id="A0A8J3JWW9"/>
<dbReference type="Proteomes" id="UP000601223">
    <property type="component" value="Unassembled WGS sequence"/>
</dbReference>
<keyword evidence="3" id="KW-1185">Reference proteome</keyword>
<gene>
    <name evidence="2" type="ORF">Cba03nite_78720</name>
</gene>
<evidence type="ECO:0000313" key="3">
    <source>
        <dbReference type="Proteomes" id="UP000601223"/>
    </source>
</evidence>
<protein>
    <recommendedName>
        <fullName evidence="1">DUF4365 domain-containing protein</fullName>
    </recommendedName>
</protein>
<dbReference type="EMBL" id="BONF01000079">
    <property type="protein sequence ID" value="GIF86523.1"/>
    <property type="molecule type" value="Genomic_DNA"/>
</dbReference>
<organism evidence="2 3">
    <name type="scientific">Catellatospora bangladeshensis</name>
    <dbReference type="NCBI Taxonomy" id="310355"/>
    <lineage>
        <taxon>Bacteria</taxon>
        <taxon>Bacillati</taxon>
        <taxon>Actinomycetota</taxon>
        <taxon>Actinomycetes</taxon>
        <taxon>Micromonosporales</taxon>
        <taxon>Micromonosporaceae</taxon>
        <taxon>Catellatospora</taxon>
    </lineage>
</organism>
<feature type="domain" description="DUF4365" evidence="1">
    <location>
        <begin position="8"/>
        <end position="152"/>
    </location>
</feature>
<accession>A0A8J3JWW9</accession>
<name>A0A8J3JWW9_9ACTN</name>
<dbReference type="InterPro" id="IPR025375">
    <property type="entry name" value="DUF4365"/>
</dbReference>
<dbReference type="Pfam" id="PF14280">
    <property type="entry name" value="DUF4365"/>
    <property type="match status" value="1"/>
</dbReference>
<comment type="caution">
    <text evidence="2">The sequence shown here is derived from an EMBL/GenBank/DDBJ whole genome shotgun (WGS) entry which is preliminary data.</text>
</comment>
<evidence type="ECO:0000259" key="1">
    <source>
        <dbReference type="Pfam" id="PF14280"/>
    </source>
</evidence>
<sequence length="167" mass="18761">MAETWQKEQISRAFVHANVASAQEGMTIGDWDVDKDGVDVTIRKGGLMVDIQLKCTQALPRVGDHHTFDLDIPTYNKLRVVERCAPGYLVVIVVPPDIDKWLSHELEHTVMRCVGFYGCIQGSPEVSNQATISIKMPITNRFDRDALAMMMEHSRHKTLGLPWGLMA</sequence>
<proteinExistence type="predicted"/>
<evidence type="ECO:0000313" key="2">
    <source>
        <dbReference type="EMBL" id="GIF86523.1"/>
    </source>
</evidence>